<protein>
    <recommendedName>
        <fullName evidence="9">Histidinol-phosphate aminotransferase</fullName>
        <ecNumber evidence="9">2.6.1.9</ecNumber>
    </recommendedName>
    <alternativeName>
        <fullName evidence="9">Imidazole acetol-phosphate transaminase</fullName>
    </alternativeName>
</protein>
<dbReference type="Proteomes" id="UP000319619">
    <property type="component" value="Unassembled WGS sequence"/>
</dbReference>
<evidence type="ECO:0000259" key="10">
    <source>
        <dbReference type="Pfam" id="PF00155"/>
    </source>
</evidence>
<evidence type="ECO:0000256" key="2">
    <source>
        <dbReference type="ARBA" id="ARBA00005011"/>
    </source>
</evidence>
<comment type="caution">
    <text evidence="11">The sequence shown here is derived from an EMBL/GenBank/DDBJ whole genome shotgun (WGS) entry which is preliminary data.</text>
</comment>
<evidence type="ECO:0000313" key="12">
    <source>
        <dbReference type="Proteomes" id="UP000319619"/>
    </source>
</evidence>
<dbReference type="EMBL" id="NJBN01000006">
    <property type="protein sequence ID" value="TKJ40071.1"/>
    <property type="molecule type" value="Genomic_DNA"/>
</dbReference>
<dbReference type="Pfam" id="PF00155">
    <property type="entry name" value="Aminotran_1_2"/>
    <property type="match status" value="1"/>
</dbReference>
<evidence type="ECO:0000256" key="4">
    <source>
        <dbReference type="ARBA" id="ARBA00011738"/>
    </source>
</evidence>
<dbReference type="InterPro" id="IPR004839">
    <property type="entry name" value="Aminotransferase_I/II_large"/>
</dbReference>
<name>A0A532UYN5_UNCL8</name>
<organism evidence="11 12">
    <name type="scientific">candidate division LCP-89 bacterium B3_LCP</name>
    <dbReference type="NCBI Taxonomy" id="2012998"/>
    <lineage>
        <taxon>Bacteria</taxon>
        <taxon>Pseudomonadati</taxon>
        <taxon>Bacteria division LCP-89</taxon>
    </lineage>
</organism>
<comment type="similarity">
    <text evidence="3 9">Belongs to the class-II pyridoxal-phosphate-dependent aminotransferase family. Histidinol-phosphate aminotransferase subfamily.</text>
</comment>
<proteinExistence type="inferred from homology"/>
<comment type="pathway">
    <text evidence="2 9">Amino-acid biosynthesis; L-histidine biosynthesis; L-histidine from 5-phospho-alpha-D-ribose 1-diphosphate: step 7/9.</text>
</comment>
<dbReference type="GO" id="GO:0004400">
    <property type="term" value="F:histidinol-phosphate transaminase activity"/>
    <property type="evidence" value="ECO:0007669"/>
    <property type="project" value="UniProtKB-UniRule"/>
</dbReference>
<sequence length="367" mass="40194">MDLARPILSEIHPYIPGKPISEVAREYGVTDIVKLASNENPLGPAPSAIKAMKEAVASLHLYPDAGGYSLVHKLSDHHDADPRGIILGNGSTEIVELICEAFLEPGGEAITGPQAFFKYRIACQIMGVQPVMVAMPDYAYDIEAIISHINPQTRLVFIANPNNPTGTYLDKSAVDRLLEALPPEAILVLDEAYYEFVDLQNYPDGLEYVKAGKRVIVLRTFSKAYGLAGIRCGYAFAHPDLIASMHKVREAFNCNALAQVAAEAALDDVNYLADTMRNNRQGLNQLETGLTKLGLEVVPSITNFVLANFNHSCDEIFVELLKRGVIIRPMGPYELPTCCRVSVGMPDEHEKLFGALGEVLERLEVSD</sequence>
<dbReference type="GO" id="GO:0030170">
    <property type="term" value="F:pyridoxal phosphate binding"/>
    <property type="evidence" value="ECO:0007669"/>
    <property type="project" value="InterPro"/>
</dbReference>
<evidence type="ECO:0000256" key="5">
    <source>
        <dbReference type="ARBA" id="ARBA00022576"/>
    </source>
</evidence>
<keyword evidence="6 9" id="KW-0808">Transferase</keyword>
<dbReference type="CDD" id="cd00609">
    <property type="entry name" value="AAT_like"/>
    <property type="match status" value="1"/>
</dbReference>
<dbReference type="SUPFAM" id="SSF53383">
    <property type="entry name" value="PLP-dependent transferases"/>
    <property type="match status" value="1"/>
</dbReference>
<dbReference type="GO" id="GO:0000105">
    <property type="term" value="P:L-histidine biosynthetic process"/>
    <property type="evidence" value="ECO:0007669"/>
    <property type="project" value="UniProtKB-UniRule"/>
</dbReference>
<keyword evidence="9" id="KW-0368">Histidine biosynthesis</keyword>
<dbReference type="PANTHER" id="PTHR43643:SF3">
    <property type="entry name" value="HISTIDINOL-PHOSPHATE AMINOTRANSFERASE"/>
    <property type="match status" value="1"/>
</dbReference>
<keyword evidence="9" id="KW-0028">Amino-acid biosynthesis</keyword>
<evidence type="ECO:0000256" key="3">
    <source>
        <dbReference type="ARBA" id="ARBA00007970"/>
    </source>
</evidence>
<dbReference type="EC" id="2.6.1.9" evidence="9"/>
<dbReference type="InterPro" id="IPR015422">
    <property type="entry name" value="PyrdxlP-dep_Trfase_small"/>
</dbReference>
<dbReference type="AlphaFoldDB" id="A0A532UYN5"/>
<dbReference type="Gene3D" id="3.90.1150.10">
    <property type="entry name" value="Aspartate Aminotransferase, domain 1"/>
    <property type="match status" value="1"/>
</dbReference>
<dbReference type="NCBIfam" id="TIGR01141">
    <property type="entry name" value="hisC"/>
    <property type="match status" value="1"/>
</dbReference>
<dbReference type="PROSITE" id="PS00599">
    <property type="entry name" value="AA_TRANSFER_CLASS_2"/>
    <property type="match status" value="1"/>
</dbReference>
<comment type="subunit">
    <text evidence="4 9">Homodimer.</text>
</comment>
<evidence type="ECO:0000256" key="7">
    <source>
        <dbReference type="ARBA" id="ARBA00022898"/>
    </source>
</evidence>
<dbReference type="InterPro" id="IPR005861">
    <property type="entry name" value="HisP_aminotrans"/>
</dbReference>
<evidence type="ECO:0000256" key="1">
    <source>
        <dbReference type="ARBA" id="ARBA00001933"/>
    </source>
</evidence>
<feature type="modified residue" description="N6-(pyridoxal phosphate)lysine" evidence="9">
    <location>
        <position position="223"/>
    </location>
</feature>
<dbReference type="InterPro" id="IPR015421">
    <property type="entry name" value="PyrdxlP-dep_Trfase_major"/>
</dbReference>
<evidence type="ECO:0000256" key="8">
    <source>
        <dbReference type="ARBA" id="ARBA00047481"/>
    </source>
</evidence>
<feature type="domain" description="Aminotransferase class I/classII large" evidence="10">
    <location>
        <begin position="30"/>
        <end position="348"/>
    </location>
</feature>
<accession>A0A532UYN5</accession>
<dbReference type="HAMAP" id="MF_01023">
    <property type="entry name" value="HisC_aminotrans_2"/>
    <property type="match status" value="1"/>
</dbReference>
<keyword evidence="7 9" id="KW-0663">Pyridoxal phosphate</keyword>
<gene>
    <name evidence="9" type="primary">hisC</name>
    <name evidence="11" type="ORF">CEE37_10055</name>
</gene>
<dbReference type="InterPro" id="IPR001917">
    <property type="entry name" value="Aminotrans_II_pyridoxalP_BS"/>
</dbReference>
<dbReference type="InterPro" id="IPR015424">
    <property type="entry name" value="PyrdxlP-dep_Trfase"/>
</dbReference>
<evidence type="ECO:0000256" key="9">
    <source>
        <dbReference type="HAMAP-Rule" id="MF_01023"/>
    </source>
</evidence>
<evidence type="ECO:0000256" key="6">
    <source>
        <dbReference type="ARBA" id="ARBA00022679"/>
    </source>
</evidence>
<comment type="catalytic activity">
    <reaction evidence="8 9">
        <text>L-histidinol phosphate + 2-oxoglutarate = 3-(imidazol-4-yl)-2-oxopropyl phosphate + L-glutamate</text>
        <dbReference type="Rhea" id="RHEA:23744"/>
        <dbReference type="ChEBI" id="CHEBI:16810"/>
        <dbReference type="ChEBI" id="CHEBI:29985"/>
        <dbReference type="ChEBI" id="CHEBI:57766"/>
        <dbReference type="ChEBI" id="CHEBI:57980"/>
        <dbReference type="EC" id="2.6.1.9"/>
    </reaction>
</comment>
<dbReference type="InterPro" id="IPR050106">
    <property type="entry name" value="HistidinolP_aminotransfase"/>
</dbReference>
<evidence type="ECO:0000313" key="11">
    <source>
        <dbReference type="EMBL" id="TKJ40071.1"/>
    </source>
</evidence>
<dbReference type="UniPathway" id="UPA00031">
    <property type="reaction ID" value="UER00012"/>
</dbReference>
<comment type="cofactor">
    <cofactor evidence="1 9">
        <name>pyridoxal 5'-phosphate</name>
        <dbReference type="ChEBI" id="CHEBI:597326"/>
    </cofactor>
</comment>
<reference evidence="11 12" key="1">
    <citation type="submission" date="2017-06" db="EMBL/GenBank/DDBJ databases">
        <title>Novel microbial phyla capable of carbon fixation and sulfur reduction in deep-sea sediments.</title>
        <authorList>
            <person name="Huang J."/>
            <person name="Baker B."/>
            <person name="Wang Y."/>
        </authorList>
    </citation>
    <scope>NUCLEOTIDE SEQUENCE [LARGE SCALE GENOMIC DNA]</scope>
    <source>
        <strain evidence="11">B3_LCP</strain>
    </source>
</reference>
<dbReference type="PANTHER" id="PTHR43643">
    <property type="entry name" value="HISTIDINOL-PHOSPHATE AMINOTRANSFERASE 2"/>
    <property type="match status" value="1"/>
</dbReference>
<dbReference type="Gene3D" id="3.40.640.10">
    <property type="entry name" value="Type I PLP-dependent aspartate aminotransferase-like (Major domain)"/>
    <property type="match status" value="1"/>
</dbReference>
<keyword evidence="5 9" id="KW-0032">Aminotransferase</keyword>